<reference evidence="2" key="1">
    <citation type="journal article" date="2022" name="Plant J.">
        <title>Strategies of tolerance reflected in two North American maple genomes.</title>
        <authorList>
            <person name="McEvoy S.L."/>
            <person name="Sezen U.U."/>
            <person name="Trouern-Trend A."/>
            <person name="McMahon S.M."/>
            <person name="Schaberg P.G."/>
            <person name="Yang J."/>
            <person name="Wegrzyn J.L."/>
            <person name="Swenson N.G."/>
        </authorList>
    </citation>
    <scope>NUCLEOTIDE SEQUENCE</scope>
    <source>
        <strain evidence="2">91603</strain>
    </source>
</reference>
<reference evidence="2" key="2">
    <citation type="submission" date="2023-02" db="EMBL/GenBank/DDBJ databases">
        <authorList>
            <person name="Swenson N.G."/>
            <person name="Wegrzyn J.L."/>
            <person name="Mcevoy S.L."/>
        </authorList>
    </citation>
    <scope>NUCLEOTIDE SEQUENCE</scope>
    <source>
        <strain evidence="2">91603</strain>
        <tissue evidence="2">Leaf</tissue>
    </source>
</reference>
<organism evidence="2 3">
    <name type="scientific">Acer negundo</name>
    <name type="common">Box elder</name>
    <dbReference type="NCBI Taxonomy" id="4023"/>
    <lineage>
        <taxon>Eukaryota</taxon>
        <taxon>Viridiplantae</taxon>
        <taxon>Streptophyta</taxon>
        <taxon>Embryophyta</taxon>
        <taxon>Tracheophyta</taxon>
        <taxon>Spermatophyta</taxon>
        <taxon>Magnoliopsida</taxon>
        <taxon>eudicotyledons</taxon>
        <taxon>Gunneridae</taxon>
        <taxon>Pentapetalae</taxon>
        <taxon>rosids</taxon>
        <taxon>malvids</taxon>
        <taxon>Sapindales</taxon>
        <taxon>Sapindaceae</taxon>
        <taxon>Hippocastanoideae</taxon>
        <taxon>Acereae</taxon>
        <taxon>Acer</taxon>
    </lineage>
</organism>
<proteinExistence type="predicted"/>
<sequence>MHVYGWPILSKIAEFDWSYRFKVREVTQKNRYSLGIPLNKVYKDGFGPSYADVVKASRNGFGSTDSVGVQRMMQVPCNDSGPTDSQGMQRMEEMSWDIHANDLSWLELSVVGVLKSFLDVSCVLKGIFMRLGWAVGEPLLIEDDTFNMSNLGGGVESTKAIVTATRKAVTFQNSSRGLTVDRVVESPKVTRIEEGIIDAGGKDGGLGFSSDTALNNQCNPLILKIGIQKEDHKMAFLDNSSKTVVEEENLSCSGNSFSHESETRVEVSNWECDSTTGNKVVGKKRRSKNNGLMASARKSHSMMLHKDRFVDSSVAGGDSNLGRSRT</sequence>
<evidence type="ECO:0000256" key="1">
    <source>
        <dbReference type="SAM" id="MobiDB-lite"/>
    </source>
</evidence>
<dbReference type="Proteomes" id="UP001064489">
    <property type="component" value="Chromosome 3"/>
</dbReference>
<comment type="caution">
    <text evidence="2">The sequence shown here is derived from an EMBL/GenBank/DDBJ whole genome shotgun (WGS) entry which is preliminary data.</text>
</comment>
<protein>
    <submittedName>
        <fullName evidence="2">Uncharacterized protein</fullName>
    </submittedName>
</protein>
<dbReference type="AlphaFoldDB" id="A0AAD5J6S6"/>
<feature type="region of interest" description="Disordered" evidence="1">
    <location>
        <begin position="276"/>
        <end position="300"/>
    </location>
</feature>
<keyword evidence="3" id="KW-1185">Reference proteome</keyword>
<evidence type="ECO:0000313" key="2">
    <source>
        <dbReference type="EMBL" id="KAI9187274.1"/>
    </source>
</evidence>
<evidence type="ECO:0000313" key="3">
    <source>
        <dbReference type="Proteomes" id="UP001064489"/>
    </source>
</evidence>
<dbReference type="EMBL" id="JAJSOW010000100">
    <property type="protein sequence ID" value="KAI9187274.1"/>
    <property type="molecule type" value="Genomic_DNA"/>
</dbReference>
<gene>
    <name evidence="2" type="ORF">LWI28_026238</name>
</gene>
<name>A0AAD5J6S6_ACENE</name>
<accession>A0AAD5J6S6</accession>